<dbReference type="HOGENOM" id="CLU_085824_0_0_1"/>
<dbReference type="Proteomes" id="UP000054018">
    <property type="component" value="Unassembled WGS sequence"/>
</dbReference>
<proteinExistence type="predicted"/>
<evidence type="ECO:0000313" key="2">
    <source>
        <dbReference type="Proteomes" id="UP000054018"/>
    </source>
</evidence>
<dbReference type="OrthoDB" id="5541797at2759"/>
<evidence type="ECO:0008006" key="3">
    <source>
        <dbReference type="Google" id="ProtNLM"/>
    </source>
</evidence>
<reference evidence="1 2" key="1">
    <citation type="submission" date="2014-04" db="EMBL/GenBank/DDBJ databases">
        <authorList>
            <consortium name="DOE Joint Genome Institute"/>
            <person name="Kuo A."/>
            <person name="Kohler A."/>
            <person name="Costa M.D."/>
            <person name="Nagy L.G."/>
            <person name="Floudas D."/>
            <person name="Copeland A."/>
            <person name="Barry K.W."/>
            <person name="Cichocki N."/>
            <person name="Veneault-Fourrey C."/>
            <person name="LaButti K."/>
            <person name="Lindquist E.A."/>
            <person name="Lipzen A."/>
            <person name="Lundell T."/>
            <person name="Morin E."/>
            <person name="Murat C."/>
            <person name="Sun H."/>
            <person name="Tunlid A."/>
            <person name="Henrissat B."/>
            <person name="Grigoriev I.V."/>
            <person name="Hibbett D.S."/>
            <person name="Martin F."/>
            <person name="Nordberg H.P."/>
            <person name="Cantor M.N."/>
            <person name="Hua S.X."/>
        </authorList>
    </citation>
    <scope>NUCLEOTIDE SEQUENCE [LARGE SCALE GENOMIC DNA]</scope>
    <source>
        <strain evidence="1 2">441</strain>
    </source>
</reference>
<dbReference type="AlphaFoldDB" id="A0A0C9ZNK9"/>
<name>A0A0C9ZNK9_9AGAM</name>
<evidence type="ECO:0000313" key="1">
    <source>
        <dbReference type="EMBL" id="KIK30961.1"/>
    </source>
</evidence>
<organism evidence="1 2">
    <name type="scientific">Pisolithus microcarpus 441</name>
    <dbReference type="NCBI Taxonomy" id="765257"/>
    <lineage>
        <taxon>Eukaryota</taxon>
        <taxon>Fungi</taxon>
        <taxon>Dikarya</taxon>
        <taxon>Basidiomycota</taxon>
        <taxon>Agaricomycotina</taxon>
        <taxon>Agaricomycetes</taxon>
        <taxon>Agaricomycetidae</taxon>
        <taxon>Boletales</taxon>
        <taxon>Sclerodermatineae</taxon>
        <taxon>Pisolithaceae</taxon>
        <taxon>Pisolithus</taxon>
    </lineage>
</organism>
<protein>
    <recommendedName>
        <fullName evidence="3">RRM domain-containing protein</fullName>
    </recommendedName>
</protein>
<sequence>MFRASVVRRAAQDARNVKRHIIVENLPRTAIAADIRRTLRRERVVGVDDVQVDLYRFTSNRRAYLTLSHPDFLQAGIAKLEKASVGGFLVSAYPTDMPSVNSELRGVKGRQLASKRGAITGTGPSGCIPNNGRHVCIWGLPPKVSSDSIREYLQGFGLTKLDDKTEIYQVPLPESAFSLFSRHLLRTQSLSDSYHIVRRVHMTYFQPEVFGKKFQVHACVVR</sequence>
<gene>
    <name evidence="1" type="ORF">PISMIDRAFT_126862</name>
</gene>
<keyword evidence="2" id="KW-1185">Reference proteome</keyword>
<reference evidence="2" key="2">
    <citation type="submission" date="2015-01" db="EMBL/GenBank/DDBJ databases">
        <title>Evolutionary Origins and Diversification of the Mycorrhizal Mutualists.</title>
        <authorList>
            <consortium name="DOE Joint Genome Institute"/>
            <consortium name="Mycorrhizal Genomics Consortium"/>
            <person name="Kohler A."/>
            <person name="Kuo A."/>
            <person name="Nagy L.G."/>
            <person name="Floudas D."/>
            <person name="Copeland A."/>
            <person name="Barry K.W."/>
            <person name="Cichocki N."/>
            <person name="Veneault-Fourrey C."/>
            <person name="LaButti K."/>
            <person name="Lindquist E.A."/>
            <person name="Lipzen A."/>
            <person name="Lundell T."/>
            <person name="Morin E."/>
            <person name="Murat C."/>
            <person name="Riley R."/>
            <person name="Ohm R."/>
            <person name="Sun H."/>
            <person name="Tunlid A."/>
            <person name="Henrissat B."/>
            <person name="Grigoriev I.V."/>
            <person name="Hibbett D.S."/>
            <person name="Martin F."/>
        </authorList>
    </citation>
    <scope>NUCLEOTIDE SEQUENCE [LARGE SCALE GENOMIC DNA]</scope>
    <source>
        <strain evidence="2">441</strain>
    </source>
</reference>
<accession>A0A0C9ZNK9</accession>
<dbReference type="EMBL" id="KN833685">
    <property type="protein sequence ID" value="KIK30961.1"/>
    <property type="molecule type" value="Genomic_DNA"/>
</dbReference>